<sequence>MQEVERIQRWLDDVVIGLNLCPFAARPRRQKRIRIAVTQADNEDALLEELQQELLLIDKSSANEIETTLLVIPHLLPDFTDYTLFLDLANFQLQRSGWEGQYQLASFHPDYCFAGSDPDDTENLTNRSPYPLIHIIREEQLEQVLSKYPDPEVIPENNVARMLLLEDQEKRRLFPYLFGE</sequence>
<dbReference type="InterPro" id="IPR009858">
    <property type="entry name" value="DUF1415"/>
</dbReference>
<dbReference type="EMBL" id="BAABFL010000448">
    <property type="protein sequence ID" value="GAA4651322.1"/>
    <property type="molecule type" value="Genomic_DNA"/>
</dbReference>
<protein>
    <submittedName>
        <fullName evidence="1">DUF1415 domain-containing protein</fullName>
    </submittedName>
</protein>
<reference evidence="2" key="1">
    <citation type="journal article" date="2019" name="Int. J. Syst. Evol. Microbiol.">
        <title>The Global Catalogue of Microorganisms (GCM) 10K type strain sequencing project: providing services to taxonomists for standard genome sequencing and annotation.</title>
        <authorList>
            <consortium name="The Broad Institute Genomics Platform"/>
            <consortium name="The Broad Institute Genome Sequencing Center for Infectious Disease"/>
            <person name="Wu L."/>
            <person name="Ma J."/>
        </authorList>
    </citation>
    <scope>NUCLEOTIDE SEQUENCE [LARGE SCALE GENOMIC DNA]</scope>
    <source>
        <strain evidence="2">JCM 17805</strain>
    </source>
</reference>
<dbReference type="Pfam" id="PF07209">
    <property type="entry name" value="DUF1415"/>
    <property type="match status" value="1"/>
</dbReference>
<evidence type="ECO:0000313" key="2">
    <source>
        <dbReference type="Proteomes" id="UP001500604"/>
    </source>
</evidence>
<keyword evidence="2" id="KW-1185">Reference proteome</keyword>
<accession>A0ABP8V683</accession>
<name>A0ABP8V683_9GAMM</name>
<gene>
    <name evidence="1" type="ORF">GCM10023116_36060</name>
</gene>
<comment type="caution">
    <text evidence="1">The sequence shown here is derived from an EMBL/GenBank/DDBJ whole genome shotgun (WGS) entry which is preliminary data.</text>
</comment>
<dbReference type="Proteomes" id="UP001500604">
    <property type="component" value="Unassembled WGS sequence"/>
</dbReference>
<organism evidence="1 2">
    <name type="scientific">Kistimonas scapharcae</name>
    <dbReference type="NCBI Taxonomy" id="1036133"/>
    <lineage>
        <taxon>Bacteria</taxon>
        <taxon>Pseudomonadati</taxon>
        <taxon>Pseudomonadota</taxon>
        <taxon>Gammaproteobacteria</taxon>
        <taxon>Oceanospirillales</taxon>
        <taxon>Endozoicomonadaceae</taxon>
        <taxon>Kistimonas</taxon>
    </lineage>
</organism>
<proteinExistence type="predicted"/>
<dbReference type="RefSeq" id="WP_345197682.1">
    <property type="nucleotide sequence ID" value="NZ_BAABFL010000448.1"/>
</dbReference>
<evidence type="ECO:0000313" key="1">
    <source>
        <dbReference type="EMBL" id="GAA4651322.1"/>
    </source>
</evidence>